<evidence type="ECO:0000313" key="3">
    <source>
        <dbReference type="EMBL" id="CAL1672020.1"/>
    </source>
</evidence>
<gene>
    <name evidence="3" type="ORF">LPLAT_LOCUS5428</name>
</gene>
<feature type="domain" description="Myb/SANT-like DNA-binding" evidence="2">
    <location>
        <begin position="109"/>
        <end position="200"/>
    </location>
</feature>
<sequence>MTIIFYLYNCILDHVFAGKMFIQAKAAANSSTQKTEQISNYILTTENTNEATAGPSSECDDNSTDLIFHDDFCTDNLTHENNEAVDVVVINNNDKPDQDHDDDEDLNTRYNWTYEQTLLLIQSYGIHEEEKSHPKQRKHMWDNIANDMISHGHDVNKKLCYTKWTNLLRSYKSAKDQIHGNKKTGRAPSKFIFYDVIDELLGEKPSNSSSQTLSSLSQQSLIKNERRRKMANNCSNHEGEEEDNDINQQSTNTTAKRRQKMTQKQRKFKSDFQKEGKENKDEKLKRQEEKRNLERERLAIEKEKLAVIKAYLQDRAERKATTSNSDI</sequence>
<dbReference type="AlphaFoldDB" id="A0AAV2MX70"/>
<evidence type="ECO:0000256" key="1">
    <source>
        <dbReference type="SAM" id="MobiDB-lite"/>
    </source>
</evidence>
<dbReference type="Pfam" id="PF13837">
    <property type="entry name" value="Myb_DNA-bind_4"/>
    <property type="match status" value="1"/>
</dbReference>
<dbReference type="PANTHER" id="PTHR47595:SF1">
    <property type="entry name" value="MYB_SANT-LIKE DNA-BINDING DOMAIN-CONTAINING PROTEIN"/>
    <property type="match status" value="1"/>
</dbReference>
<feature type="region of interest" description="Disordered" evidence="1">
    <location>
        <begin position="204"/>
        <end position="299"/>
    </location>
</feature>
<dbReference type="Proteomes" id="UP001497644">
    <property type="component" value="Unassembled WGS sequence"/>
</dbReference>
<proteinExistence type="predicted"/>
<feature type="compositionally biased region" description="Basic and acidic residues" evidence="1">
    <location>
        <begin position="268"/>
        <end position="299"/>
    </location>
</feature>
<feature type="compositionally biased region" description="Low complexity" evidence="1">
    <location>
        <begin position="206"/>
        <end position="221"/>
    </location>
</feature>
<dbReference type="EMBL" id="CAXIPU020000435">
    <property type="protein sequence ID" value="CAL1672020.1"/>
    <property type="molecule type" value="Genomic_DNA"/>
</dbReference>
<comment type="caution">
    <text evidence="3">The sequence shown here is derived from an EMBL/GenBank/DDBJ whole genome shotgun (WGS) entry which is preliminary data.</text>
</comment>
<evidence type="ECO:0000259" key="2">
    <source>
        <dbReference type="Pfam" id="PF13837"/>
    </source>
</evidence>
<protein>
    <recommendedName>
        <fullName evidence="2">Myb/SANT-like DNA-binding domain-containing protein</fullName>
    </recommendedName>
</protein>
<dbReference type="Gene3D" id="1.10.10.60">
    <property type="entry name" value="Homeodomain-like"/>
    <property type="match status" value="1"/>
</dbReference>
<organism evidence="3 4">
    <name type="scientific">Lasius platythorax</name>
    <dbReference type="NCBI Taxonomy" id="488582"/>
    <lineage>
        <taxon>Eukaryota</taxon>
        <taxon>Metazoa</taxon>
        <taxon>Ecdysozoa</taxon>
        <taxon>Arthropoda</taxon>
        <taxon>Hexapoda</taxon>
        <taxon>Insecta</taxon>
        <taxon>Pterygota</taxon>
        <taxon>Neoptera</taxon>
        <taxon>Endopterygota</taxon>
        <taxon>Hymenoptera</taxon>
        <taxon>Apocrita</taxon>
        <taxon>Aculeata</taxon>
        <taxon>Formicoidea</taxon>
        <taxon>Formicidae</taxon>
        <taxon>Formicinae</taxon>
        <taxon>Lasius</taxon>
        <taxon>Lasius</taxon>
    </lineage>
</organism>
<reference evidence="3" key="1">
    <citation type="submission" date="2024-04" db="EMBL/GenBank/DDBJ databases">
        <authorList>
            <consortium name="Molecular Ecology Group"/>
        </authorList>
    </citation>
    <scope>NUCLEOTIDE SEQUENCE</scope>
</reference>
<dbReference type="PANTHER" id="PTHR47595">
    <property type="entry name" value="HEAT SHOCK 70 KDA PROTEIN 14"/>
    <property type="match status" value="1"/>
</dbReference>
<feature type="compositionally biased region" description="Basic residues" evidence="1">
    <location>
        <begin position="255"/>
        <end position="267"/>
    </location>
</feature>
<accession>A0AAV2MX70</accession>
<evidence type="ECO:0000313" key="4">
    <source>
        <dbReference type="Proteomes" id="UP001497644"/>
    </source>
</evidence>
<name>A0AAV2MX70_9HYME</name>
<dbReference type="InterPro" id="IPR044822">
    <property type="entry name" value="Myb_DNA-bind_4"/>
</dbReference>
<keyword evidence="4" id="KW-1185">Reference proteome</keyword>